<feature type="domain" description="Lysidine-tRNA(Ile) synthetase C-terminal" evidence="9">
    <location>
        <begin position="371"/>
        <end position="432"/>
    </location>
</feature>
<dbReference type="Gene3D" id="1.20.59.20">
    <property type="match status" value="1"/>
</dbReference>
<keyword evidence="3 8" id="KW-0436">Ligase</keyword>
<evidence type="ECO:0000256" key="2">
    <source>
        <dbReference type="ARBA" id="ARBA00022490"/>
    </source>
</evidence>
<evidence type="ECO:0000256" key="1">
    <source>
        <dbReference type="ARBA" id="ARBA00004496"/>
    </source>
</evidence>
<comment type="subcellular location">
    <subcellularLocation>
        <location evidence="1 8">Cytoplasm</location>
    </subcellularLocation>
</comment>
<protein>
    <recommendedName>
        <fullName evidence="8">tRNA(Ile)-lysidine synthase</fullName>
        <ecNumber evidence="8">6.3.4.19</ecNumber>
    </recommendedName>
    <alternativeName>
        <fullName evidence="8">tRNA(Ile)-2-lysyl-cytidine synthase</fullName>
    </alternativeName>
    <alternativeName>
        <fullName evidence="8">tRNA(Ile)-lysidine synthetase</fullName>
    </alternativeName>
</protein>
<dbReference type="NCBIfam" id="TIGR02433">
    <property type="entry name" value="lysidine_TilS_C"/>
    <property type="match status" value="1"/>
</dbReference>
<dbReference type="Gene3D" id="3.40.50.620">
    <property type="entry name" value="HUPs"/>
    <property type="match status" value="1"/>
</dbReference>
<dbReference type="GO" id="GO:0032267">
    <property type="term" value="F:tRNA(Ile)-lysidine synthase activity"/>
    <property type="evidence" value="ECO:0007669"/>
    <property type="project" value="UniProtKB-EC"/>
</dbReference>
<accession>A0ABU7QM45</accession>
<dbReference type="EMBL" id="JAMDKS010000001">
    <property type="protein sequence ID" value="MEE6111615.1"/>
    <property type="molecule type" value="Genomic_DNA"/>
</dbReference>
<dbReference type="InterPro" id="IPR012796">
    <property type="entry name" value="Lysidine-tRNA-synth_C"/>
</dbReference>
<organism evidence="10 11">
    <name type="scientific">Avibacterium paragallinarum</name>
    <name type="common">Haemophilus gallinarum</name>
    <dbReference type="NCBI Taxonomy" id="728"/>
    <lineage>
        <taxon>Bacteria</taxon>
        <taxon>Pseudomonadati</taxon>
        <taxon>Pseudomonadota</taxon>
        <taxon>Gammaproteobacteria</taxon>
        <taxon>Pasteurellales</taxon>
        <taxon>Pasteurellaceae</taxon>
        <taxon>Avibacterium</taxon>
    </lineage>
</organism>
<dbReference type="RefSeq" id="WP_194750213.1">
    <property type="nucleotide sequence ID" value="NZ_JACEWB010000001.1"/>
</dbReference>
<evidence type="ECO:0000256" key="6">
    <source>
        <dbReference type="ARBA" id="ARBA00022840"/>
    </source>
</evidence>
<evidence type="ECO:0000259" key="9">
    <source>
        <dbReference type="SMART" id="SM00977"/>
    </source>
</evidence>
<sequence>MALFDQFEQQITQLDPQQRQFLIGLSGGLDSTVLLALWEKYRQKQPHLQLRAIHIHHGLSPNADHWVAHCQQLCQQFSIPLIIEKVQLSRGMGVEAAARQARYHAIQRHILPQEMLVTAHHQQDQTETFFLALKRGSGVSGLSAMKTQSAVFNFTIFRPLLPFSRQQLHQYAIENQLSWIEDESNQNNQYERNFLRNQILPQLRERWAYFDQAVQRSATHCAEQQQLLAELLQPELEKYADKTHRTFDLTDFSQWSDLKQKALLRLWLETLQQPMPSSKQLSQLIQDVILAETDRNPQFQLGDKMLRRYQQRLYLTEIFADLRAIKIPVRLNQQIKLPDNLGEIRFTQIQSAIQIQWQGKTYQLPLTDAPLSIRFAYSGKVRNAQGVHQDIKKLWQAHNVPVWQRTRTPLIFYGEHFQSAVGFFQNFASESK</sequence>
<dbReference type="NCBIfam" id="TIGR02432">
    <property type="entry name" value="lysidine_TilS_N"/>
    <property type="match status" value="1"/>
</dbReference>
<evidence type="ECO:0000256" key="7">
    <source>
        <dbReference type="ARBA" id="ARBA00048539"/>
    </source>
</evidence>
<dbReference type="InterPro" id="IPR012094">
    <property type="entry name" value="tRNA_Ile_lys_synt"/>
</dbReference>
<dbReference type="InterPro" id="IPR011063">
    <property type="entry name" value="TilS/TtcA_N"/>
</dbReference>
<keyword evidence="2 8" id="KW-0963">Cytoplasm</keyword>
<name>A0ABU7QM45_AVIPA</name>
<dbReference type="SUPFAM" id="SSF52402">
    <property type="entry name" value="Adenine nucleotide alpha hydrolases-like"/>
    <property type="match status" value="1"/>
</dbReference>
<dbReference type="SMART" id="SM00977">
    <property type="entry name" value="TilS_C"/>
    <property type="match status" value="1"/>
</dbReference>
<dbReference type="CDD" id="cd01992">
    <property type="entry name" value="TilS_N"/>
    <property type="match status" value="1"/>
</dbReference>
<dbReference type="Proteomes" id="UP001352533">
    <property type="component" value="Unassembled WGS sequence"/>
</dbReference>
<keyword evidence="11" id="KW-1185">Reference proteome</keyword>
<keyword evidence="4 8" id="KW-0819">tRNA processing</keyword>
<dbReference type="Pfam" id="PF11734">
    <property type="entry name" value="TilS_C"/>
    <property type="match status" value="1"/>
</dbReference>
<proteinExistence type="inferred from homology"/>
<dbReference type="Pfam" id="PF09179">
    <property type="entry name" value="TilS"/>
    <property type="match status" value="1"/>
</dbReference>
<comment type="similarity">
    <text evidence="8">Belongs to the tRNA(Ile)-lysidine synthase family.</text>
</comment>
<dbReference type="EC" id="6.3.4.19" evidence="8"/>
<dbReference type="Pfam" id="PF01171">
    <property type="entry name" value="ATP_bind_3"/>
    <property type="match status" value="1"/>
</dbReference>
<reference evidence="10 11" key="1">
    <citation type="journal article" date="2022" name="Front. Microbiol.">
        <title>Commensal bacteria contribute to the growth of multidrug-resistant Avibacterium paragallinarum in chickens.</title>
        <authorList>
            <person name="Zhu J."/>
            <person name="Chen Y."/>
            <person name="Wu Y."/>
            <person name="Wang Y."/>
            <person name="Zhu K."/>
        </authorList>
    </citation>
    <scope>NUCLEOTIDE SEQUENCE [LARGE SCALE GENOMIC DNA]</scope>
    <source>
        <strain evidence="10 11">AV12</strain>
    </source>
</reference>
<evidence type="ECO:0000313" key="11">
    <source>
        <dbReference type="Proteomes" id="UP001352533"/>
    </source>
</evidence>
<keyword evidence="5 8" id="KW-0547">Nucleotide-binding</keyword>
<gene>
    <name evidence="8 10" type="primary">tilS</name>
    <name evidence="10" type="ORF">M5S25_00075</name>
</gene>
<evidence type="ECO:0000256" key="3">
    <source>
        <dbReference type="ARBA" id="ARBA00022598"/>
    </source>
</evidence>
<feature type="binding site" evidence="8">
    <location>
        <begin position="26"/>
        <end position="31"/>
    </location>
    <ligand>
        <name>ATP</name>
        <dbReference type="ChEBI" id="CHEBI:30616"/>
    </ligand>
</feature>
<dbReference type="PANTHER" id="PTHR43033:SF1">
    <property type="entry name" value="TRNA(ILE)-LYSIDINE SYNTHASE-RELATED"/>
    <property type="match status" value="1"/>
</dbReference>
<dbReference type="HAMAP" id="MF_01161">
    <property type="entry name" value="tRNA_Ile_lys_synt"/>
    <property type="match status" value="1"/>
</dbReference>
<evidence type="ECO:0000256" key="4">
    <source>
        <dbReference type="ARBA" id="ARBA00022694"/>
    </source>
</evidence>
<dbReference type="InterPro" id="IPR012795">
    <property type="entry name" value="tRNA_Ile_lys_synt_N"/>
</dbReference>
<keyword evidence="6 8" id="KW-0067">ATP-binding</keyword>
<comment type="catalytic activity">
    <reaction evidence="7 8">
        <text>cytidine(34) in tRNA(Ile2) + L-lysine + ATP = lysidine(34) in tRNA(Ile2) + AMP + diphosphate + H(+)</text>
        <dbReference type="Rhea" id="RHEA:43744"/>
        <dbReference type="Rhea" id="RHEA-COMP:10625"/>
        <dbReference type="Rhea" id="RHEA-COMP:10670"/>
        <dbReference type="ChEBI" id="CHEBI:15378"/>
        <dbReference type="ChEBI" id="CHEBI:30616"/>
        <dbReference type="ChEBI" id="CHEBI:32551"/>
        <dbReference type="ChEBI" id="CHEBI:33019"/>
        <dbReference type="ChEBI" id="CHEBI:82748"/>
        <dbReference type="ChEBI" id="CHEBI:83665"/>
        <dbReference type="ChEBI" id="CHEBI:456215"/>
        <dbReference type="EC" id="6.3.4.19"/>
    </reaction>
</comment>
<dbReference type="InterPro" id="IPR014729">
    <property type="entry name" value="Rossmann-like_a/b/a_fold"/>
</dbReference>
<evidence type="ECO:0000256" key="5">
    <source>
        <dbReference type="ARBA" id="ARBA00022741"/>
    </source>
</evidence>
<comment type="caution">
    <text evidence="10">The sequence shown here is derived from an EMBL/GenBank/DDBJ whole genome shotgun (WGS) entry which is preliminary data.</text>
</comment>
<comment type="domain">
    <text evidence="8">The N-terminal region contains the highly conserved SGGXDS motif, predicted to be a P-loop motif involved in ATP binding.</text>
</comment>
<dbReference type="PANTHER" id="PTHR43033">
    <property type="entry name" value="TRNA(ILE)-LYSIDINE SYNTHASE-RELATED"/>
    <property type="match status" value="1"/>
</dbReference>
<dbReference type="SUPFAM" id="SSF56037">
    <property type="entry name" value="PheT/TilS domain"/>
    <property type="match status" value="1"/>
</dbReference>
<evidence type="ECO:0000256" key="8">
    <source>
        <dbReference type="HAMAP-Rule" id="MF_01161"/>
    </source>
</evidence>
<dbReference type="SUPFAM" id="SSF82829">
    <property type="entry name" value="MesJ substrate recognition domain-like"/>
    <property type="match status" value="1"/>
</dbReference>
<evidence type="ECO:0000313" key="10">
    <source>
        <dbReference type="EMBL" id="MEE6111615.1"/>
    </source>
</evidence>
<comment type="function">
    <text evidence="8">Ligates lysine onto the cytidine present at position 34 of the AUA codon-specific tRNA(Ile) that contains the anticodon CAU, in an ATP-dependent manner. Cytidine is converted to lysidine, thus changing the amino acid specificity of the tRNA from methionine to isoleucine.</text>
</comment>
<dbReference type="InterPro" id="IPR015262">
    <property type="entry name" value="tRNA_Ile_lys_synt_subst-bd"/>
</dbReference>